<dbReference type="PROSITE" id="PS50195">
    <property type="entry name" value="PX"/>
    <property type="match status" value="1"/>
</dbReference>
<evidence type="ECO:0000313" key="7">
    <source>
        <dbReference type="EMBL" id="EMG49023.1"/>
    </source>
</evidence>
<dbReference type="CDD" id="cd06876">
    <property type="entry name" value="PX_MDM1p"/>
    <property type="match status" value="1"/>
</dbReference>
<feature type="domain" description="RGS" evidence="4">
    <location>
        <begin position="348"/>
        <end position="482"/>
    </location>
</feature>
<dbReference type="InterPro" id="IPR036305">
    <property type="entry name" value="RGS_sf"/>
</dbReference>
<dbReference type="Gene3D" id="3.30.1520.10">
    <property type="entry name" value="Phox-like domain"/>
    <property type="match status" value="1"/>
</dbReference>
<gene>
    <name evidence="7" type="ORF">G210_0303</name>
</gene>
<keyword evidence="3" id="KW-1133">Transmembrane helix</keyword>
<evidence type="ECO:0000259" key="6">
    <source>
        <dbReference type="PROSITE" id="PS51207"/>
    </source>
</evidence>
<dbReference type="GO" id="GO:0035091">
    <property type="term" value="F:phosphatidylinositol binding"/>
    <property type="evidence" value="ECO:0007669"/>
    <property type="project" value="InterPro"/>
</dbReference>
<dbReference type="InterPro" id="IPR001683">
    <property type="entry name" value="PX_dom"/>
</dbReference>
<feature type="transmembrane region" description="Helical" evidence="3">
    <location>
        <begin position="30"/>
        <end position="50"/>
    </location>
</feature>
<keyword evidence="8" id="KW-1185">Reference proteome</keyword>
<dbReference type="OrthoDB" id="120967at2759"/>
<keyword evidence="3" id="KW-0812">Transmembrane</keyword>
<dbReference type="Pfam" id="PF00787">
    <property type="entry name" value="PX"/>
    <property type="match status" value="1"/>
</dbReference>
<evidence type="ECO:0000259" key="4">
    <source>
        <dbReference type="PROSITE" id="PS50132"/>
    </source>
</evidence>
<comment type="caution">
    <text evidence="7">The sequence shown here is derived from an EMBL/GenBank/DDBJ whole genome shotgun (WGS) entry which is preliminary data.</text>
</comment>
<dbReference type="InterPro" id="IPR044926">
    <property type="entry name" value="RGS_subdomain_2"/>
</dbReference>
<dbReference type="InterPro" id="IPR036871">
    <property type="entry name" value="PX_dom_sf"/>
</dbReference>
<reference evidence="7 8" key="1">
    <citation type="submission" date="2013-02" db="EMBL/GenBank/DDBJ databases">
        <title>Genome sequence of Candida maltosa Xu316, a potential industrial strain for xylitol and ethanol production.</title>
        <authorList>
            <person name="Yu J."/>
            <person name="Wang Q."/>
            <person name="Geng X."/>
            <person name="Bao W."/>
            <person name="He P."/>
            <person name="Cai J."/>
        </authorList>
    </citation>
    <scope>NUCLEOTIDE SEQUENCE [LARGE SCALE GENOMIC DNA]</scope>
    <source>
        <strain evidence="8">Xu316</strain>
    </source>
</reference>
<dbReference type="Gene3D" id="1.10.167.10">
    <property type="entry name" value="Regulator of G-protein Signalling 4, domain 2"/>
    <property type="match status" value="1"/>
</dbReference>
<dbReference type="EMBL" id="AOGT01000862">
    <property type="protein sequence ID" value="EMG49023.1"/>
    <property type="molecule type" value="Genomic_DNA"/>
</dbReference>
<feature type="region of interest" description="Disordered" evidence="2">
    <location>
        <begin position="542"/>
        <end position="590"/>
    </location>
</feature>
<feature type="transmembrane region" description="Helical" evidence="3">
    <location>
        <begin position="6"/>
        <end position="23"/>
    </location>
</feature>
<dbReference type="HOGENOM" id="CLU_002131_1_0_1"/>
<sequence length="1026" mass="119134">MVNYLSYKVLIWGTILLISFLSIKANSLSLIFSFISGAFILILVSGYYSIKLRQSSPKLHKSYTRRFKFTYPEKWTREIIELQNDSVTIKQPIFPESFLISETVQELIDLIIGEFITPWYSQITSSTLVTEDISLEIKTVVRNLQERLRDLDFAQLLVSNILPLIQEHFESFIHAQEVVRSQGKFNKFDSNEYHLAVISQYRRGKLHPAVTVSSAHEESNFKEKQYLRKKIESILPYLLSKNEKNNEVGVNLVTEILSCTVLCNVFNLLTESDFYNLMIVKLIGDNLRRRDQVKQLRAALEEHTKTNKVPELNESILLSQSTSDLNLQNKLKTKINQQKTTTAKLVLKLNDILFDQNNLKIFKEFMNSRGRLKYVEFWEEVEQIKVPLEGAENEDPLALSLEFGDNDDVIKVFDKYLANGDIPYADSSGVFTKLSNPNEELKTKTYQECRVELFKIQNEVFEEMERTDLPLFNASDVYEKLINQSKSTEINSDVIHAVENAFTQIMSKPNVTDMVDFNGNDDNYDKLLSTIQLKKDIFGDSSNYGSEENLSNRNSRLFDDDLSDEDNSDTDSDSLHSDRPSQNSTILTSSDSEVQFAAPGNLNLAEEIPKLTEQVEDLHRQITVLDPLINKAELTNNVSELKLLQKLKVGMIREINFKELQKQQYIVQENDNSLYGKSKVCIQSYITDNEKSGKEFTLYIIEVQKFSREDPNVIKAGWVVARRFSQFYRLHEYLKSRYNRVGYLKFPKKSISVLKFQQKQVVEIRQRQLEEYLQELIKIQEVCSDKAFRSFLSSENFNLKKNQRFDERKESSHNNNYQLLFGSKWYRGIPIFMNSPKPNNTNLGETVMDLGIMENIKDMETELKQFDESASTKAPFVKPICDLLITVFKLHSSKSWLRGRALVVILQQILGTTVEKKVYDMVESQLKREESILDLVIMLKNLLFPNGKFKDPPVIRSLYQQSNTRQEAKMLMEIFIYDTCSRIFGSHNSIFASNEVFKMLQNDYLNRHLIYEIFDEIIKQLFPEVD</sequence>
<dbReference type="Pfam" id="PF00615">
    <property type="entry name" value="RGS"/>
    <property type="match status" value="1"/>
</dbReference>
<feature type="compositionally biased region" description="Polar residues" evidence="2">
    <location>
        <begin position="580"/>
        <end position="590"/>
    </location>
</feature>
<dbReference type="AlphaFoldDB" id="M3JA88"/>
<feature type="compositionally biased region" description="Polar residues" evidence="2">
    <location>
        <begin position="542"/>
        <end position="554"/>
    </location>
</feature>
<dbReference type="eggNOG" id="KOG2101">
    <property type="taxonomic scope" value="Eukaryota"/>
</dbReference>
<dbReference type="SUPFAM" id="SSF48097">
    <property type="entry name" value="Regulator of G-protein signaling, RGS"/>
    <property type="match status" value="1"/>
</dbReference>
<dbReference type="Proteomes" id="UP000011777">
    <property type="component" value="Unassembled WGS sequence"/>
</dbReference>
<evidence type="ECO:0000256" key="3">
    <source>
        <dbReference type="SAM" id="Phobius"/>
    </source>
</evidence>
<dbReference type="SMART" id="SM00313">
    <property type="entry name" value="PXA"/>
    <property type="match status" value="1"/>
</dbReference>
<dbReference type="Pfam" id="PF08628">
    <property type="entry name" value="Nexin_C"/>
    <property type="match status" value="1"/>
</dbReference>
<name>M3JA88_CANMX</name>
<evidence type="ECO:0000256" key="1">
    <source>
        <dbReference type="ARBA" id="ARBA00010883"/>
    </source>
</evidence>
<dbReference type="SMART" id="SM00312">
    <property type="entry name" value="PX"/>
    <property type="match status" value="1"/>
</dbReference>
<dbReference type="PANTHER" id="PTHR22775">
    <property type="entry name" value="SORTING NEXIN"/>
    <property type="match status" value="1"/>
</dbReference>
<dbReference type="InterPro" id="IPR003114">
    <property type="entry name" value="Phox_assoc"/>
</dbReference>
<dbReference type="STRING" id="1245528.M3JA88"/>
<dbReference type="InterPro" id="IPR013937">
    <property type="entry name" value="Sorting_nexin_C"/>
</dbReference>
<feature type="domain" description="PX" evidence="5">
    <location>
        <begin position="677"/>
        <end position="799"/>
    </location>
</feature>
<dbReference type="PANTHER" id="PTHR22775:SF3">
    <property type="entry name" value="SORTING NEXIN-13"/>
    <property type="match status" value="1"/>
</dbReference>
<feature type="compositionally biased region" description="Acidic residues" evidence="2">
    <location>
        <begin position="560"/>
        <end position="572"/>
    </location>
</feature>
<evidence type="ECO:0000256" key="2">
    <source>
        <dbReference type="SAM" id="MobiDB-lite"/>
    </source>
</evidence>
<accession>M3JA88</accession>
<dbReference type="SUPFAM" id="SSF64268">
    <property type="entry name" value="PX domain"/>
    <property type="match status" value="1"/>
</dbReference>
<dbReference type="InterPro" id="IPR016137">
    <property type="entry name" value="RGS"/>
</dbReference>
<feature type="domain" description="PXA" evidence="6">
    <location>
        <begin position="97"/>
        <end position="287"/>
    </location>
</feature>
<dbReference type="Pfam" id="PF02194">
    <property type="entry name" value="PXA"/>
    <property type="match status" value="1"/>
</dbReference>
<evidence type="ECO:0000259" key="5">
    <source>
        <dbReference type="PROSITE" id="PS50195"/>
    </source>
</evidence>
<dbReference type="PROSITE" id="PS50132">
    <property type="entry name" value="RGS"/>
    <property type="match status" value="1"/>
</dbReference>
<dbReference type="PROSITE" id="PS51207">
    <property type="entry name" value="PXA"/>
    <property type="match status" value="1"/>
</dbReference>
<comment type="similarity">
    <text evidence="1">Belongs to the sorting nexin family.</text>
</comment>
<dbReference type="SMART" id="SM00315">
    <property type="entry name" value="RGS"/>
    <property type="match status" value="1"/>
</dbReference>
<dbReference type="OMA" id="AMYVVEV"/>
<keyword evidence="3" id="KW-0472">Membrane</keyword>
<proteinExistence type="inferred from homology"/>
<organism evidence="7 8">
    <name type="scientific">Candida maltosa (strain Xu316)</name>
    <name type="common">Yeast</name>
    <dbReference type="NCBI Taxonomy" id="1245528"/>
    <lineage>
        <taxon>Eukaryota</taxon>
        <taxon>Fungi</taxon>
        <taxon>Dikarya</taxon>
        <taxon>Ascomycota</taxon>
        <taxon>Saccharomycotina</taxon>
        <taxon>Pichiomycetes</taxon>
        <taxon>Debaryomycetaceae</taxon>
        <taxon>Candida/Lodderomyces clade</taxon>
        <taxon>Candida</taxon>
    </lineage>
</organism>
<evidence type="ECO:0000313" key="8">
    <source>
        <dbReference type="Proteomes" id="UP000011777"/>
    </source>
</evidence>
<protein>
    <submittedName>
        <fullName evidence="7">Uncharacterized protein</fullName>
    </submittedName>
</protein>